<dbReference type="GO" id="GO:0004674">
    <property type="term" value="F:protein serine/threonine kinase activity"/>
    <property type="evidence" value="ECO:0007669"/>
    <property type="project" value="TreeGrafter"/>
</dbReference>
<dbReference type="InterPro" id="IPR017441">
    <property type="entry name" value="Protein_kinase_ATP_BS"/>
</dbReference>
<dbReference type="GO" id="GO:0005524">
    <property type="term" value="F:ATP binding"/>
    <property type="evidence" value="ECO:0007669"/>
    <property type="project" value="UniProtKB-UniRule"/>
</dbReference>
<feature type="binding site" evidence="5">
    <location>
        <position position="81"/>
    </location>
    <ligand>
        <name>ATP</name>
        <dbReference type="ChEBI" id="CHEBI:30616"/>
    </ligand>
</feature>
<dbReference type="RefSeq" id="WP_189566136.1">
    <property type="nucleotide sequence ID" value="NZ_BMXI01000001.1"/>
</dbReference>
<protein>
    <recommendedName>
        <fullName evidence="6">Protein kinase domain-containing protein</fullName>
    </recommendedName>
</protein>
<proteinExistence type="predicted"/>
<sequence>MIHENSLSARPTLDNLSSDFFVTPGNSPLEPTAPEHWDGSILSAISEVTTRYQPLAKIGTGASAEVFRALDTRFNRHVALKRFNKEALERSDAESDYHSEVAAVSRICHPNVVRAYDLDDDEDGPFIIFELIEGMDLETRLKERALTADEVRHFIVQALEALIAVHQTGLAHLDLKPANFMSTSSANGIPHYTLIDFGRACDSEREKDRRESTTKQSLRGSIHYMAPEQFTKGVLDARTDLYALGILAYELLTGQKPFDGDNAIQVMSAHLTSRVTPIDEILPDLPAGMAPWIMALIANNPDARPQTAQEALRSFLSLSTLQFASLEVTEPFPVLDKTA</sequence>
<keyword evidence="1" id="KW-0808">Transferase</keyword>
<evidence type="ECO:0000256" key="3">
    <source>
        <dbReference type="ARBA" id="ARBA00022777"/>
    </source>
</evidence>
<dbReference type="InterPro" id="IPR011009">
    <property type="entry name" value="Kinase-like_dom_sf"/>
</dbReference>
<evidence type="ECO:0000256" key="4">
    <source>
        <dbReference type="ARBA" id="ARBA00022840"/>
    </source>
</evidence>
<keyword evidence="8" id="KW-1185">Reference proteome</keyword>
<reference evidence="7" key="2">
    <citation type="submission" date="2020-09" db="EMBL/GenBank/DDBJ databases">
        <authorList>
            <person name="Sun Q."/>
            <person name="Kim S."/>
        </authorList>
    </citation>
    <scope>NUCLEOTIDE SEQUENCE</scope>
    <source>
        <strain evidence="7">KCTC 12988</strain>
    </source>
</reference>
<reference evidence="7" key="1">
    <citation type="journal article" date="2014" name="Int. J. Syst. Evol. Microbiol.">
        <title>Complete genome sequence of Corynebacterium casei LMG S-19264T (=DSM 44701T), isolated from a smear-ripened cheese.</title>
        <authorList>
            <consortium name="US DOE Joint Genome Institute (JGI-PGF)"/>
            <person name="Walter F."/>
            <person name="Albersmeier A."/>
            <person name="Kalinowski J."/>
            <person name="Ruckert C."/>
        </authorList>
    </citation>
    <scope>NUCLEOTIDE SEQUENCE</scope>
    <source>
        <strain evidence="7">KCTC 12988</strain>
    </source>
</reference>
<dbReference type="Gene3D" id="1.10.510.10">
    <property type="entry name" value="Transferase(Phosphotransferase) domain 1"/>
    <property type="match status" value="1"/>
</dbReference>
<dbReference type="SUPFAM" id="SSF56112">
    <property type="entry name" value="Protein kinase-like (PK-like)"/>
    <property type="match status" value="1"/>
</dbReference>
<evidence type="ECO:0000313" key="7">
    <source>
        <dbReference type="EMBL" id="GHC39911.1"/>
    </source>
</evidence>
<dbReference type="PROSITE" id="PS00107">
    <property type="entry name" value="PROTEIN_KINASE_ATP"/>
    <property type="match status" value="1"/>
</dbReference>
<feature type="domain" description="Protein kinase" evidence="6">
    <location>
        <begin position="52"/>
        <end position="316"/>
    </location>
</feature>
<evidence type="ECO:0000256" key="5">
    <source>
        <dbReference type="PROSITE-ProRule" id="PRU10141"/>
    </source>
</evidence>
<dbReference type="PROSITE" id="PS50011">
    <property type="entry name" value="PROTEIN_KINASE_DOM"/>
    <property type="match status" value="1"/>
</dbReference>
<dbReference type="InterPro" id="IPR000719">
    <property type="entry name" value="Prot_kinase_dom"/>
</dbReference>
<organism evidence="7 8">
    <name type="scientific">Roseibacillus persicicus</name>
    <dbReference type="NCBI Taxonomy" id="454148"/>
    <lineage>
        <taxon>Bacteria</taxon>
        <taxon>Pseudomonadati</taxon>
        <taxon>Verrucomicrobiota</taxon>
        <taxon>Verrucomicrobiia</taxon>
        <taxon>Verrucomicrobiales</taxon>
        <taxon>Verrucomicrobiaceae</taxon>
        <taxon>Roseibacillus</taxon>
    </lineage>
</organism>
<comment type="caution">
    <text evidence="7">The sequence shown here is derived from an EMBL/GenBank/DDBJ whole genome shotgun (WGS) entry which is preliminary data.</text>
</comment>
<dbReference type="SMART" id="SM00220">
    <property type="entry name" value="S_TKc"/>
    <property type="match status" value="1"/>
</dbReference>
<dbReference type="PANTHER" id="PTHR43289:SF6">
    <property type="entry name" value="SERINE_THREONINE-PROTEIN KINASE NEKL-3"/>
    <property type="match status" value="1"/>
</dbReference>
<evidence type="ECO:0000259" key="6">
    <source>
        <dbReference type="PROSITE" id="PS50011"/>
    </source>
</evidence>
<dbReference type="PANTHER" id="PTHR43289">
    <property type="entry name" value="MITOGEN-ACTIVATED PROTEIN KINASE KINASE KINASE 20-RELATED"/>
    <property type="match status" value="1"/>
</dbReference>
<keyword evidence="4 5" id="KW-0067">ATP-binding</keyword>
<evidence type="ECO:0000313" key="8">
    <source>
        <dbReference type="Proteomes" id="UP000644507"/>
    </source>
</evidence>
<keyword evidence="3" id="KW-0418">Kinase</keyword>
<dbReference type="EMBL" id="BMXI01000001">
    <property type="protein sequence ID" value="GHC39911.1"/>
    <property type="molecule type" value="Genomic_DNA"/>
</dbReference>
<dbReference type="CDD" id="cd14014">
    <property type="entry name" value="STKc_PknB_like"/>
    <property type="match status" value="1"/>
</dbReference>
<dbReference type="Pfam" id="PF00069">
    <property type="entry name" value="Pkinase"/>
    <property type="match status" value="1"/>
</dbReference>
<dbReference type="Proteomes" id="UP000644507">
    <property type="component" value="Unassembled WGS sequence"/>
</dbReference>
<dbReference type="AlphaFoldDB" id="A0A918WER2"/>
<keyword evidence="2 5" id="KW-0547">Nucleotide-binding</keyword>
<evidence type="ECO:0000256" key="2">
    <source>
        <dbReference type="ARBA" id="ARBA00022741"/>
    </source>
</evidence>
<gene>
    <name evidence="7" type="ORF">GCM10007100_00200</name>
</gene>
<name>A0A918WER2_9BACT</name>
<evidence type="ECO:0000256" key="1">
    <source>
        <dbReference type="ARBA" id="ARBA00022679"/>
    </source>
</evidence>
<dbReference type="Gene3D" id="3.30.200.20">
    <property type="entry name" value="Phosphorylase Kinase, domain 1"/>
    <property type="match status" value="1"/>
</dbReference>
<accession>A0A918WER2</accession>